<organism evidence="1 2">
    <name type="scientific">candidate division MSBL1 archaeon SCGC-AAA382A20</name>
    <dbReference type="NCBI Taxonomy" id="1698280"/>
    <lineage>
        <taxon>Archaea</taxon>
        <taxon>Methanobacteriati</taxon>
        <taxon>Methanobacteriota</taxon>
        <taxon>candidate division MSBL1</taxon>
    </lineage>
</organism>
<sequence length="62" mass="7160">MAKDTGLSIPKGLKPEKVYERRKPVTRVRLPAGALYGLSRFWCYLEIEISNLENPETFSFRS</sequence>
<proteinExistence type="predicted"/>
<comment type="caution">
    <text evidence="1">The sequence shown here is derived from an EMBL/GenBank/DDBJ whole genome shotgun (WGS) entry which is preliminary data.</text>
</comment>
<evidence type="ECO:0000313" key="1">
    <source>
        <dbReference type="EMBL" id="KXB07018.1"/>
    </source>
</evidence>
<gene>
    <name evidence="1" type="ORF">AKJ51_02265</name>
</gene>
<reference evidence="1 2" key="1">
    <citation type="journal article" date="2016" name="Sci. Rep.">
        <title>Metabolic traits of an uncultured archaeal lineage -MSBL1- from brine pools of the Red Sea.</title>
        <authorList>
            <person name="Mwirichia R."/>
            <person name="Alam I."/>
            <person name="Rashid M."/>
            <person name="Vinu M."/>
            <person name="Ba-Alawi W."/>
            <person name="Anthony Kamau A."/>
            <person name="Kamanda Ngugi D."/>
            <person name="Goker M."/>
            <person name="Klenk H.P."/>
            <person name="Bajic V."/>
            <person name="Stingl U."/>
        </authorList>
    </citation>
    <scope>NUCLEOTIDE SEQUENCE [LARGE SCALE GENOMIC DNA]</scope>
    <source>
        <strain evidence="1">SCGC-AAA382A20</strain>
    </source>
</reference>
<protein>
    <submittedName>
        <fullName evidence="1">Uncharacterized protein</fullName>
    </submittedName>
</protein>
<accession>A0A133VKN8</accession>
<dbReference type="Proteomes" id="UP000070263">
    <property type="component" value="Unassembled WGS sequence"/>
</dbReference>
<keyword evidence="2" id="KW-1185">Reference proteome</keyword>
<name>A0A133VKN8_9EURY</name>
<dbReference type="AlphaFoldDB" id="A0A133VKN8"/>
<evidence type="ECO:0000313" key="2">
    <source>
        <dbReference type="Proteomes" id="UP000070263"/>
    </source>
</evidence>
<dbReference type="EMBL" id="LHYE01000020">
    <property type="protein sequence ID" value="KXB07018.1"/>
    <property type="molecule type" value="Genomic_DNA"/>
</dbReference>